<dbReference type="GO" id="GO:0016887">
    <property type="term" value="F:ATP hydrolysis activity"/>
    <property type="evidence" value="ECO:0007669"/>
    <property type="project" value="InterPro"/>
</dbReference>
<dbReference type="Gene3D" id="3.40.1110.10">
    <property type="entry name" value="Calcium-transporting ATPase, cytoplasmic domain N"/>
    <property type="match status" value="1"/>
</dbReference>
<dbReference type="EMBL" id="JAFNEN010000249">
    <property type="protein sequence ID" value="KAG8188100.1"/>
    <property type="molecule type" value="Genomic_DNA"/>
</dbReference>
<evidence type="ECO:0000256" key="6">
    <source>
        <dbReference type="ARBA" id="ARBA00022723"/>
    </source>
</evidence>
<dbReference type="SUPFAM" id="SSF81653">
    <property type="entry name" value="Calcium ATPase, transduction domain A"/>
    <property type="match status" value="1"/>
</dbReference>
<feature type="active site" description="4-aspartylphosphate intermediate" evidence="15">
    <location>
        <position position="400"/>
    </location>
</feature>
<dbReference type="GO" id="GO:0005524">
    <property type="term" value="F:ATP binding"/>
    <property type="evidence" value="ECO:0007669"/>
    <property type="project" value="UniProtKB-UniRule"/>
</dbReference>
<feature type="binding site" evidence="16">
    <location>
        <position position="602"/>
    </location>
    <ligand>
        <name>ATP</name>
        <dbReference type="ChEBI" id="CHEBI:30616"/>
    </ligand>
</feature>
<dbReference type="GO" id="GO:0007030">
    <property type="term" value="P:Golgi organization"/>
    <property type="evidence" value="ECO:0007669"/>
    <property type="project" value="TreeGrafter"/>
</dbReference>
<dbReference type="InterPro" id="IPR006539">
    <property type="entry name" value="P-type_ATPase_IV"/>
</dbReference>
<keyword evidence="13 18" id="KW-0472">Membrane</keyword>
<feature type="transmembrane region" description="Helical" evidence="18">
    <location>
        <begin position="1002"/>
        <end position="1021"/>
    </location>
</feature>
<comment type="catalytic activity">
    <reaction evidence="14 18">
        <text>ATP + H2O + phospholipidSide 1 = ADP + phosphate + phospholipidSide 2.</text>
        <dbReference type="EC" id="7.6.2.1"/>
    </reaction>
</comment>
<evidence type="ECO:0000256" key="18">
    <source>
        <dbReference type="RuleBase" id="RU362033"/>
    </source>
</evidence>
<dbReference type="InterPro" id="IPR018303">
    <property type="entry name" value="ATPase_P-typ_P_site"/>
</dbReference>
<feature type="binding site" evidence="17">
    <location>
        <position position="828"/>
    </location>
    <ligand>
        <name>Mg(2+)</name>
        <dbReference type="ChEBI" id="CHEBI:18420"/>
    </ligand>
</feature>
<dbReference type="Gene3D" id="3.40.50.1000">
    <property type="entry name" value="HAD superfamily/HAD-like"/>
    <property type="match status" value="1"/>
</dbReference>
<feature type="binding site" evidence="17">
    <location>
        <position position="402"/>
    </location>
    <ligand>
        <name>Mg(2+)</name>
        <dbReference type="ChEBI" id="CHEBI:18420"/>
    </ligand>
</feature>
<feature type="binding site" evidence="16">
    <location>
        <position position="804"/>
    </location>
    <ligand>
        <name>ATP</name>
        <dbReference type="ChEBI" id="CHEBI:30616"/>
    </ligand>
</feature>
<dbReference type="PROSITE" id="PS00154">
    <property type="entry name" value="ATPASE_E1_E2"/>
    <property type="match status" value="1"/>
</dbReference>
<dbReference type="Pfam" id="PF16209">
    <property type="entry name" value="PhoLip_ATPase_N"/>
    <property type="match status" value="1"/>
</dbReference>
<dbReference type="InterPro" id="IPR023214">
    <property type="entry name" value="HAD_sf"/>
</dbReference>
<dbReference type="InterPro" id="IPR044492">
    <property type="entry name" value="P_typ_ATPase_HD_dom"/>
</dbReference>
<keyword evidence="12" id="KW-0445">Lipid transport</keyword>
<evidence type="ECO:0000256" key="4">
    <source>
        <dbReference type="ARBA" id="ARBA00022448"/>
    </source>
</evidence>
<evidence type="ECO:0000259" key="20">
    <source>
        <dbReference type="Pfam" id="PF16212"/>
    </source>
</evidence>
<dbReference type="InterPro" id="IPR036412">
    <property type="entry name" value="HAD-like_sf"/>
</dbReference>
<dbReference type="FunFam" id="3.40.1110.10:FF:000188">
    <property type="entry name" value="Phospholipid-transporting ATPase"/>
    <property type="match status" value="1"/>
</dbReference>
<dbReference type="Pfam" id="PF16212">
    <property type="entry name" value="PhoLip_ATPase_C"/>
    <property type="match status" value="1"/>
</dbReference>
<feature type="binding site" evidence="16">
    <location>
        <position position="402"/>
    </location>
    <ligand>
        <name>ATP</name>
        <dbReference type="ChEBI" id="CHEBI:30616"/>
    </ligand>
</feature>
<feature type="binding site" evidence="16">
    <location>
        <position position="505"/>
    </location>
    <ligand>
        <name>ATP</name>
        <dbReference type="ChEBI" id="CHEBI:30616"/>
    </ligand>
</feature>
<evidence type="ECO:0000256" key="5">
    <source>
        <dbReference type="ARBA" id="ARBA00022692"/>
    </source>
</evidence>
<evidence type="ECO:0000256" key="1">
    <source>
        <dbReference type="ARBA" id="ARBA00001946"/>
    </source>
</evidence>
<dbReference type="SFLD" id="SFLDF00027">
    <property type="entry name" value="p-type_atpase"/>
    <property type="match status" value="1"/>
</dbReference>
<keyword evidence="10 18" id="KW-1278">Translocase</keyword>
<dbReference type="SUPFAM" id="SSF81660">
    <property type="entry name" value="Metal cation-transporting ATPase, ATP-binding domain N"/>
    <property type="match status" value="1"/>
</dbReference>
<dbReference type="FunFam" id="3.40.50.1000:FF:000001">
    <property type="entry name" value="Phospholipid-transporting ATPase IC"/>
    <property type="match status" value="1"/>
</dbReference>
<feature type="transmembrane region" description="Helical" evidence="18">
    <location>
        <begin position="324"/>
        <end position="352"/>
    </location>
</feature>
<evidence type="ECO:0000256" key="12">
    <source>
        <dbReference type="ARBA" id="ARBA00023055"/>
    </source>
</evidence>
<evidence type="ECO:0000256" key="15">
    <source>
        <dbReference type="PIRSR" id="PIRSR606539-1"/>
    </source>
</evidence>
<dbReference type="InterPro" id="IPR008250">
    <property type="entry name" value="ATPase_P-typ_transduc_dom_A_sf"/>
</dbReference>
<dbReference type="InterPro" id="IPR032631">
    <property type="entry name" value="P-type_ATPase_N"/>
</dbReference>
<dbReference type="InterPro" id="IPR032630">
    <property type="entry name" value="P_typ_ATPase_c"/>
</dbReference>
<feature type="transmembrane region" description="Helical" evidence="18">
    <location>
        <begin position="275"/>
        <end position="304"/>
    </location>
</feature>
<keyword evidence="8 16" id="KW-0067">ATP-binding</keyword>
<name>A0AAV6UUD6_9ARAC</name>
<evidence type="ECO:0000256" key="16">
    <source>
        <dbReference type="PIRSR" id="PIRSR606539-2"/>
    </source>
</evidence>
<feature type="binding site" evidence="16">
    <location>
        <position position="682"/>
    </location>
    <ligand>
        <name>ATP</name>
        <dbReference type="ChEBI" id="CHEBI:30616"/>
    </ligand>
</feature>
<feature type="binding site" evidence="16">
    <location>
        <position position="798"/>
    </location>
    <ligand>
        <name>ATP</name>
        <dbReference type="ChEBI" id="CHEBI:30616"/>
    </ligand>
</feature>
<evidence type="ECO:0000256" key="2">
    <source>
        <dbReference type="ARBA" id="ARBA00004127"/>
    </source>
</evidence>
<protein>
    <recommendedName>
        <fullName evidence="18">Phospholipid-transporting ATPase</fullName>
        <ecNumber evidence="18">7.6.2.1</ecNumber>
    </recommendedName>
</protein>
<keyword evidence="5 18" id="KW-0812">Transmembrane</keyword>
<feature type="binding site" evidence="17">
    <location>
        <position position="400"/>
    </location>
    <ligand>
        <name>Mg(2+)</name>
        <dbReference type="ChEBI" id="CHEBI:18420"/>
    </ligand>
</feature>
<dbReference type="InterPro" id="IPR001757">
    <property type="entry name" value="P_typ_ATPase"/>
</dbReference>
<dbReference type="InterPro" id="IPR023298">
    <property type="entry name" value="ATPase_P-typ_TM_dom_sf"/>
</dbReference>
<gene>
    <name evidence="21" type="ORF">JTE90_002454</name>
</gene>
<proteinExistence type="inferred from homology"/>
<evidence type="ECO:0000256" key="17">
    <source>
        <dbReference type="PIRSR" id="PIRSR606539-3"/>
    </source>
</evidence>
<reference evidence="21 22" key="1">
    <citation type="journal article" date="2022" name="Nat. Ecol. Evol.">
        <title>A masculinizing supergene underlies an exaggerated male reproductive morph in a spider.</title>
        <authorList>
            <person name="Hendrickx F."/>
            <person name="De Corte Z."/>
            <person name="Sonet G."/>
            <person name="Van Belleghem S.M."/>
            <person name="Kostlbacher S."/>
            <person name="Vangestel C."/>
        </authorList>
    </citation>
    <scope>NUCLEOTIDE SEQUENCE [LARGE SCALE GENOMIC DNA]</scope>
    <source>
        <strain evidence="21">W744_W776</strain>
    </source>
</reference>
<feature type="domain" description="P-type ATPase C-terminal" evidence="20">
    <location>
        <begin position="850"/>
        <end position="1098"/>
    </location>
</feature>
<evidence type="ECO:0000313" key="22">
    <source>
        <dbReference type="Proteomes" id="UP000827092"/>
    </source>
</evidence>
<dbReference type="Gene3D" id="2.70.150.10">
    <property type="entry name" value="Calcium-transporting ATPase, cytoplasmic transduction domain A"/>
    <property type="match status" value="1"/>
</dbReference>
<evidence type="ECO:0000256" key="7">
    <source>
        <dbReference type="ARBA" id="ARBA00022741"/>
    </source>
</evidence>
<dbReference type="PANTHER" id="PTHR24092">
    <property type="entry name" value="PROBABLE PHOSPHOLIPID-TRANSPORTING ATPASE"/>
    <property type="match status" value="1"/>
</dbReference>
<dbReference type="GO" id="GO:0000287">
    <property type="term" value="F:magnesium ion binding"/>
    <property type="evidence" value="ECO:0007669"/>
    <property type="project" value="UniProtKB-UniRule"/>
</dbReference>
<feature type="binding site" evidence="16">
    <location>
        <position position="684"/>
    </location>
    <ligand>
        <name>ATP</name>
        <dbReference type="ChEBI" id="CHEBI:30616"/>
    </ligand>
</feature>
<dbReference type="GO" id="GO:0005802">
    <property type="term" value="C:trans-Golgi network"/>
    <property type="evidence" value="ECO:0007669"/>
    <property type="project" value="TreeGrafter"/>
</dbReference>
<feature type="transmembrane region" description="Helical" evidence="18">
    <location>
        <begin position="964"/>
        <end position="982"/>
    </location>
</feature>
<dbReference type="InterPro" id="IPR023299">
    <property type="entry name" value="ATPase_P-typ_cyto_dom_N"/>
</dbReference>
<comment type="similarity">
    <text evidence="3 18">Belongs to the cation transport ATPase (P-type) (TC 3.A.3) family. Type IV subfamily.</text>
</comment>
<dbReference type="PANTHER" id="PTHR24092:SF190">
    <property type="entry name" value="PHOSPHOLIPID-TRANSPORTING ATPASE"/>
    <property type="match status" value="1"/>
</dbReference>
<accession>A0AAV6UUD6</accession>
<evidence type="ECO:0000313" key="21">
    <source>
        <dbReference type="EMBL" id="KAG8188100.1"/>
    </source>
</evidence>
<evidence type="ECO:0000256" key="14">
    <source>
        <dbReference type="ARBA" id="ARBA00034036"/>
    </source>
</evidence>
<evidence type="ECO:0000256" key="8">
    <source>
        <dbReference type="ARBA" id="ARBA00022840"/>
    </source>
</evidence>
<feature type="binding site" evidence="16">
    <location>
        <position position="568"/>
    </location>
    <ligand>
        <name>ATP</name>
        <dbReference type="ChEBI" id="CHEBI:30616"/>
    </ligand>
</feature>
<feature type="transmembrane region" description="Helical" evidence="18">
    <location>
        <begin position="885"/>
        <end position="907"/>
    </location>
</feature>
<dbReference type="Proteomes" id="UP000827092">
    <property type="component" value="Unassembled WGS sequence"/>
</dbReference>
<feature type="binding site" evidence="16">
    <location>
        <position position="400"/>
    </location>
    <ligand>
        <name>ATP</name>
        <dbReference type="ChEBI" id="CHEBI:30616"/>
    </ligand>
</feature>
<dbReference type="GO" id="GO:0140345">
    <property type="term" value="F:phosphatidylcholine flippase activity"/>
    <property type="evidence" value="ECO:0007669"/>
    <property type="project" value="UniProtKB-ARBA"/>
</dbReference>
<keyword evidence="22" id="KW-1185">Reference proteome</keyword>
<evidence type="ECO:0000256" key="3">
    <source>
        <dbReference type="ARBA" id="ARBA00008109"/>
    </source>
</evidence>
<dbReference type="GO" id="GO:0005886">
    <property type="term" value="C:plasma membrane"/>
    <property type="evidence" value="ECO:0007669"/>
    <property type="project" value="TreeGrafter"/>
</dbReference>
<feature type="binding site" evidence="16">
    <location>
        <position position="401"/>
    </location>
    <ligand>
        <name>ATP</name>
        <dbReference type="ChEBI" id="CHEBI:30616"/>
    </ligand>
</feature>
<comment type="caution">
    <text evidence="21">The sequence shown here is derived from an EMBL/GenBank/DDBJ whole genome shotgun (WGS) entry which is preliminary data.</text>
</comment>
<evidence type="ECO:0000259" key="19">
    <source>
        <dbReference type="Pfam" id="PF16209"/>
    </source>
</evidence>
<feature type="binding site" evidence="16">
    <location>
        <position position="546"/>
    </location>
    <ligand>
        <name>ATP</name>
        <dbReference type="ChEBI" id="CHEBI:30616"/>
    </ligand>
</feature>
<dbReference type="EC" id="7.6.2.1" evidence="18"/>
<comment type="subcellular location">
    <subcellularLocation>
        <location evidence="2">Endomembrane system</location>
        <topology evidence="2">Multi-pass membrane protein</topology>
    </subcellularLocation>
    <subcellularLocation>
        <location evidence="18">Membrane</location>
        <topology evidence="18">Multi-pass membrane protein</topology>
    </subcellularLocation>
</comment>
<keyword evidence="6 17" id="KW-0479">Metal-binding</keyword>
<comment type="cofactor">
    <cofactor evidence="1 17">
        <name>Mg(2+)</name>
        <dbReference type="ChEBI" id="CHEBI:18420"/>
    </cofactor>
</comment>
<evidence type="ECO:0000256" key="13">
    <source>
        <dbReference type="ARBA" id="ARBA00023136"/>
    </source>
</evidence>
<dbReference type="CDD" id="cd02073">
    <property type="entry name" value="P-type_ATPase_APLT_Dnf-like"/>
    <property type="match status" value="1"/>
</dbReference>
<dbReference type="SFLD" id="SFLDG00002">
    <property type="entry name" value="C1.7:_P-type_atpase_like"/>
    <property type="match status" value="1"/>
</dbReference>
<dbReference type="PRINTS" id="PR00119">
    <property type="entry name" value="CATATPASE"/>
</dbReference>
<feature type="transmembrane region" description="Helical" evidence="18">
    <location>
        <begin position="1068"/>
        <end position="1092"/>
    </location>
</feature>
<evidence type="ECO:0000256" key="9">
    <source>
        <dbReference type="ARBA" id="ARBA00022842"/>
    </source>
</evidence>
<evidence type="ECO:0000256" key="11">
    <source>
        <dbReference type="ARBA" id="ARBA00022989"/>
    </source>
</evidence>
<feature type="transmembrane region" description="Helical" evidence="18">
    <location>
        <begin position="1028"/>
        <end position="1048"/>
    </location>
</feature>
<dbReference type="SUPFAM" id="SSF81665">
    <property type="entry name" value="Calcium ATPase, transmembrane domain M"/>
    <property type="match status" value="1"/>
</dbReference>
<dbReference type="SFLD" id="SFLDS00003">
    <property type="entry name" value="Haloacid_Dehalogenase"/>
    <property type="match status" value="1"/>
</dbReference>
<dbReference type="NCBIfam" id="TIGR01494">
    <property type="entry name" value="ATPase_P-type"/>
    <property type="match status" value="1"/>
</dbReference>
<keyword evidence="11 18" id="KW-1133">Transmembrane helix</keyword>
<feature type="binding site" evidence="16">
    <location>
        <position position="683"/>
    </location>
    <ligand>
        <name>ATP</name>
        <dbReference type="ChEBI" id="CHEBI:30616"/>
    </ligand>
</feature>
<sequence>MAKCWRRKEEHAETERRVRANDPDFNAQFKYANNFIKTSKYSLLTFVPQNLFEQFQRLANFYFLCLLVLQLIPQISSLTALTTAVPLAVVLTVTALKDAIDDFQRHRSDSQVNNRSSQVLRESHLLEEQWHNVQVGDIVRMENDHFVAADLLLLSSSEPNGLCYIETAELDGETNLKCRQALPETAELGDDHGLFGKFKGDVICEPPNNNLSKFEGTLRWEGETYSLDNEKILYRGCVLRNTRWCYGLVLFAGRDTKLMQNSGKTIFKRTSLDRLLNIIIIGIVFFLLSLCLFCTVACGVWESVTGRQFRDHVPWDKLVPESDTGGAAVTAVLVFFSYGIVMNTVVPISLYVSVEVIRFFHSLLINWDEKMYYAHNDTPAKARTTTLNEELGQIEYIFSDKTGTLTQNIMTFNKCSINGKMYGDLLDETTGEPVTITEDTKTVDLSFNPMHEAKFKFYDNSLLEDIKNGDPNVFEFFKLLALCHTVMSEEKPGGVLEYQAQSPDEEALTSAARNFGFVFRNRTPASVVIEVMGHKEIYDLYCILDFNNVRKRMSVILRKDGVMKLYCKGADNVIFERLDESCAELKYKTLEHLNKYAGEGLRTLCLAVKELDEDVFEEWKEKFHAAATSMEDREEKVNAVYEDIEKNLILLGATAIEDKLQDGVPDAIANLAMADIKLWVLTGDKQETAMNIGYSCHLLSDEMVDIFVVDADDFTEVANQLGKYREAIANVYAQSQGVTTCTVIRFENDYNAAETPVDPSGGFALVINGHSLVYALDPSMELLFLEVACQCKAVICCRVTPLQKALVVDLVKRHKGAVTLAIGDGANDVSMIKMAHIGVGISGQEGMQAVLASDFSLAQFRYLERLLLVHGRWSYFRMAKFLRYFFYKNFAFTLCHFWFGFFCGFSAQTLYDPNFISCYNVFYTSMPVLALGIFDQDVNDRNSLTYPQLYTPGHKNLLFNKVEFIKSLIHGVCTSFILFFIPYGSFYDCVDANGLNMDGHQLLGTIVSTLLVLVVTAQVALDTSYWTVFNHIVIFGSVAFFFALTLFINSDLIASKYIGVFRMTLSSPTFWITVILVFVVLLVPILAVRFYYVHVHPTLADRVRLKQRRIRIQAEDPSEQPTILLPQLMRRPSRRKSMRSGYAFAHQEGFGRLIMSGKIMKKSKSSSVSNNMLPPLLPGNVSAYRPNLRP</sequence>
<dbReference type="SUPFAM" id="SSF56784">
    <property type="entry name" value="HAD-like"/>
    <property type="match status" value="1"/>
</dbReference>
<keyword evidence="7 16" id="KW-0547">Nucleotide-binding</keyword>
<dbReference type="NCBIfam" id="TIGR01652">
    <property type="entry name" value="ATPase-Plipid"/>
    <property type="match status" value="1"/>
</dbReference>
<feature type="domain" description="P-type ATPase N-terminal" evidence="19">
    <location>
        <begin position="18"/>
        <end position="83"/>
    </location>
</feature>
<feature type="binding site" evidence="17">
    <location>
        <position position="824"/>
    </location>
    <ligand>
        <name>Mg(2+)</name>
        <dbReference type="ChEBI" id="CHEBI:18420"/>
    </ligand>
</feature>
<dbReference type="FunFam" id="2.70.150.10:FF:000025">
    <property type="entry name" value="Phospholipid-transporting ATPase"/>
    <property type="match status" value="1"/>
</dbReference>
<evidence type="ECO:0000256" key="10">
    <source>
        <dbReference type="ARBA" id="ARBA00022967"/>
    </source>
</evidence>
<feature type="binding site" evidence="16">
    <location>
        <position position="827"/>
    </location>
    <ligand>
        <name>ATP</name>
        <dbReference type="ChEBI" id="CHEBI:30616"/>
    </ligand>
</feature>
<keyword evidence="4" id="KW-0813">Transport</keyword>
<organism evidence="21 22">
    <name type="scientific">Oedothorax gibbosus</name>
    <dbReference type="NCBI Taxonomy" id="931172"/>
    <lineage>
        <taxon>Eukaryota</taxon>
        <taxon>Metazoa</taxon>
        <taxon>Ecdysozoa</taxon>
        <taxon>Arthropoda</taxon>
        <taxon>Chelicerata</taxon>
        <taxon>Arachnida</taxon>
        <taxon>Araneae</taxon>
        <taxon>Araneomorphae</taxon>
        <taxon>Entelegynae</taxon>
        <taxon>Araneoidea</taxon>
        <taxon>Linyphiidae</taxon>
        <taxon>Erigoninae</taxon>
        <taxon>Oedothorax</taxon>
    </lineage>
</organism>
<dbReference type="GO" id="GO:0045332">
    <property type="term" value="P:phospholipid translocation"/>
    <property type="evidence" value="ECO:0007669"/>
    <property type="project" value="TreeGrafter"/>
</dbReference>
<dbReference type="FunFam" id="3.40.50.1000:FF:000014">
    <property type="entry name" value="Phospholipid-transporting ATPase"/>
    <property type="match status" value="1"/>
</dbReference>
<feature type="binding site" evidence="16">
    <location>
        <position position="828"/>
    </location>
    <ligand>
        <name>ATP</name>
        <dbReference type="ChEBI" id="CHEBI:30616"/>
    </ligand>
</feature>
<dbReference type="Pfam" id="PF13246">
    <property type="entry name" value="Cation_ATPase"/>
    <property type="match status" value="1"/>
</dbReference>
<keyword evidence="9 17" id="KW-0460">Magnesium</keyword>
<dbReference type="AlphaFoldDB" id="A0AAV6UUD6"/>